<organism evidence="1">
    <name type="scientific">marine sediment metagenome</name>
    <dbReference type="NCBI Taxonomy" id="412755"/>
    <lineage>
        <taxon>unclassified sequences</taxon>
        <taxon>metagenomes</taxon>
        <taxon>ecological metagenomes</taxon>
    </lineage>
</organism>
<proteinExistence type="predicted"/>
<protein>
    <submittedName>
        <fullName evidence="1">Uncharacterized protein</fullName>
    </submittedName>
</protein>
<dbReference type="AlphaFoldDB" id="A0A0F9KKM0"/>
<evidence type="ECO:0000313" key="1">
    <source>
        <dbReference type="EMBL" id="KKM82684.1"/>
    </source>
</evidence>
<reference evidence="1" key="1">
    <citation type="journal article" date="2015" name="Nature">
        <title>Complex archaea that bridge the gap between prokaryotes and eukaryotes.</title>
        <authorList>
            <person name="Spang A."/>
            <person name="Saw J.H."/>
            <person name="Jorgensen S.L."/>
            <person name="Zaremba-Niedzwiedzka K."/>
            <person name="Martijn J."/>
            <person name="Lind A.E."/>
            <person name="van Eijk R."/>
            <person name="Schleper C."/>
            <person name="Guy L."/>
            <person name="Ettema T.J."/>
        </authorList>
    </citation>
    <scope>NUCLEOTIDE SEQUENCE</scope>
</reference>
<comment type="caution">
    <text evidence="1">The sequence shown here is derived from an EMBL/GenBank/DDBJ whole genome shotgun (WGS) entry which is preliminary data.</text>
</comment>
<sequence>MMEQLKKTYNTFQRINDMGRKYPCPLSLTSMCEYGGNKHYDSGFISGMASYCHKKKKWVAGLKNCPEQALQDTDGKDK</sequence>
<dbReference type="EMBL" id="LAZR01007823">
    <property type="protein sequence ID" value="KKM82684.1"/>
    <property type="molecule type" value="Genomic_DNA"/>
</dbReference>
<name>A0A0F9KKM0_9ZZZZ</name>
<accession>A0A0F9KKM0</accession>
<gene>
    <name evidence="1" type="ORF">LCGC14_1317010</name>
</gene>